<name>A0ACB9G5G0_CICIN</name>
<accession>A0ACB9G5G0</accession>
<comment type="caution">
    <text evidence="1">The sequence shown here is derived from an EMBL/GenBank/DDBJ whole genome shotgun (WGS) entry which is preliminary data.</text>
</comment>
<evidence type="ECO:0000313" key="2">
    <source>
        <dbReference type="Proteomes" id="UP001055811"/>
    </source>
</evidence>
<proteinExistence type="predicted"/>
<evidence type="ECO:0000313" key="1">
    <source>
        <dbReference type="EMBL" id="KAI3778657.1"/>
    </source>
</evidence>
<gene>
    <name evidence="1" type="ORF">L2E82_08039</name>
</gene>
<sequence>MEYMARVPYSNIDECGNGSHGCVKATCIDTEGSYECKCWNGYSGNATKDGTGCIADQDQDQDQSMVVKIALSSSVAAILLIVCLQVKGDERPTMKEVAMELEGILASMIQKHPWVQHPSNEDEAEYLLREPTNGFECTDGASGNSSTFDSMGKHTILQVASGR</sequence>
<dbReference type="EMBL" id="CM042010">
    <property type="protein sequence ID" value="KAI3778657.1"/>
    <property type="molecule type" value="Genomic_DNA"/>
</dbReference>
<protein>
    <submittedName>
        <fullName evidence="1">Uncharacterized protein</fullName>
    </submittedName>
</protein>
<reference evidence="2" key="1">
    <citation type="journal article" date="2022" name="Mol. Ecol. Resour.">
        <title>The genomes of chicory, endive, great burdock and yacon provide insights into Asteraceae palaeo-polyploidization history and plant inulin production.</title>
        <authorList>
            <person name="Fan W."/>
            <person name="Wang S."/>
            <person name="Wang H."/>
            <person name="Wang A."/>
            <person name="Jiang F."/>
            <person name="Liu H."/>
            <person name="Zhao H."/>
            <person name="Xu D."/>
            <person name="Zhang Y."/>
        </authorList>
    </citation>
    <scope>NUCLEOTIDE SEQUENCE [LARGE SCALE GENOMIC DNA]</scope>
    <source>
        <strain evidence="2">cv. Punajuju</strain>
    </source>
</reference>
<dbReference type="Proteomes" id="UP001055811">
    <property type="component" value="Linkage Group LG02"/>
</dbReference>
<organism evidence="1 2">
    <name type="scientific">Cichorium intybus</name>
    <name type="common">Chicory</name>
    <dbReference type="NCBI Taxonomy" id="13427"/>
    <lineage>
        <taxon>Eukaryota</taxon>
        <taxon>Viridiplantae</taxon>
        <taxon>Streptophyta</taxon>
        <taxon>Embryophyta</taxon>
        <taxon>Tracheophyta</taxon>
        <taxon>Spermatophyta</taxon>
        <taxon>Magnoliopsida</taxon>
        <taxon>eudicotyledons</taxon>
        <taxon>Gunneridae</taxon>
        <taxon>Pentapetalae</taxon>
        <taxon>asterids</taxon>
        <taxon>campanulids</taxon>
        <taxon>Asterales</taxon>
        <taxon>Asteraceae</taxon>
        <taxon>Cichorioideae</taxon>
        <taxon>Cichorieae</taxon>
        <taxon>Cichoriinae</taxon>
        <taxon>Cichorium</taxon>
    </lineage>
</organism>
<reference evidence="1 2" key="2">
    <citation type="journal article" date="2022" name="Mol. Ecol. Resour.">
        <title>The genomes of chicory, endive, great burdock and yacon provide insights into Asteraceae paleo-polyploidization history and plant inulin production.</title>
        <authorList>
            <person name="Fan W."/>
            <person name="Wang S."/>
            <person name="Wang H."/>
            <person name="Wang A."/>
            <person name="Jiang F."/>
            <person name="Liu H."/>
            <person name="Zhao H."/>
            <person name="Xu D."/>
            <person name="Zhang Y."/>
        </authorList>
    </citation>
    <scope>NUCLEOTIDE SEQUENCE [LARGE SCALE GENOMIC DNA]</scope>
    <source>
        <strain evidence="2">cv. Punajuju</strain>
        <tissue evidence="1">Leaves</tissue>
    </source>
</reference>
<keyword evidence="2" id="KW-1185">Reference proteome</keyword>